<dbReference type="Proteomes" id="UP000186176">
    <property type="component" value="Unassembled WGS sequence"/>
</dbReference>
<evidence type="ECO:0000313" key="3">
    <source>
        <dbReference type="Proteomes" id="UP000186176"/>
    </source>
</evidence>
<reference evidence="2 3" key="1">
    <citation type="submission" date="2016-10" db="EMBL/GenBank/DDBJ databases">
        <title>Reductive evolution of mitochondrial metabolism and differential evolution of invasion-related proteins in Cryptosporidium.</title>
        <authorList>
            <person name="Liu S."/>
            <person name="Roellig D.M."/>
            <person name="Guo Y."/>
            <person name="Li N."/>
            <person name="Frace M.A."/>
            <person name="Tang K."/>
            <person name="Zhang L."/>
            <person name="Feng Y."/>
            <person name="Xiao L."/>
        </authorList>
    </citation>
    <scope>NUCLEOTIDE SEQUENCE [LARGE SCALE GENOMIC DNA]</scope>
    <source>
        <strain evidence="2">39726</strain>
    </source>
</reference>
<name>A0A1J4MJE0_9CRYT</name>
<evidence type="ECO:0000256" key="1">
    <source>
        <dbReference type="SAM" id="MobiDB-lite"/>
    </source>
</evidence>
<proteinExistence type="predicted"/>
<dbReference type="GeneID" id="39978995"/>
<accession>A0A1J4MJE0</accession>
<organism evidence="2 3">
    <name type="scientific">Cryptosporidium ubiquitum</name>
    <dbReference type="NCBI Taxonomy" id="857276"/>
    <lineage>
        <taxon>Eukaryota</taxon>
        <taxon>Sar</taxon>
        <taxon>Alveolata</taxon>
        <taxon>Apicomplexa</taxon>
        <taxon>Conoidasida</taxon>
        <taxon>Coccidia</taxon>
        <taxon>Eucoccidiorida</taxon>
        <taxon>Eimeriorina</taxon>
        <taxon>Cryptosporidiidae</taxon>
        <taxon>Cryptosporidium</taxon>
    </lineage>
</organism>
<sequence length="253" mass="26980">MSYTNNTNQIACQCGKQDKLLPVLPQSSNSRILRMMQQPGCGCMTPSSFSSGQNYYTDNQPNLLGCFYCQKAQHCCICDFSKRAGVMNQSNMLCSCCACPIQQFPSCQCGTNYSNIQQSSPMISTQAQITEITNSNGGNVGGNGICNGNDSTVPSTSPSGTVLVSTSLNSMPNQGQQIATQPELNGKSTSINPEMINIALSGQTPESLSISIDSRGVITLGVNNHPAPTSNISTSNSNEESRNRIRNALGDRH</sequence>
<dbReference type="OrthoDB" id="340843at2759"/>
<comment type="caution">
    <text evidence="2">The sequence shown here is derived from an EMBL/GenBank/DDBJ whole genome shotgun (WGS) entry which is preliminary data.</text>
</comment>
<dbReference type="EMBL" id="LRBP01000017">
    <property type="protein sequence ID" value="OII72973.1"/>
    <property type="molecule type" value="Genomic_DNA"/>
</dbReference>
<evidence type="ECO:0000313" key="2">
    <source>
        <dbReference type="EMBL" id="OII72973.1"/>
    </source>
</evidence>
<feature type="region of interest" description="Disordered" evidence="1">
    <location>
        <begin position="222"/>
        <end position="253"/>
    </location>
</feature>
<dbReference type="AlphaFoldDB" id="A0A1J4MJE0"/>
<gene>
    <name evidence="2" type="ORF">cubi_02204</name>
</gene>
<keyword evidence="3" id="KW-1185">Reference proteome</keyword>
<dbReference type="RefSeq" id="XP_028874337.1">
    <property type="nucleotide sequence ID" value="XM_029019216.1"/>
</dbReference>
<dbReference type="VEuPathDB" id="CryptoDB:cubi_02204"/>
<feature type="compositionally biased region" description="Basic and acidic residues" evidence="1">
    <location>
        <begin position="239"/>
        <end position="253"/>
    </location>
</feature>
<feature type="compositionally biased region" description="Low complexity" evidence="1">
    <location>
        <begin position="229"/>
        <end position="238"/>
    </location>
</feature>
<protein>
    <submittedName>
        <fullName evidence="2">Uncharacterized protein</fullName>
    </submittedName>
</protein>